<proteinExistence type="predicted"/>
<protein>
    <submittedName>
        <fullName evidence="3">Spermidine/putrescine ABC transporter substrate-binding protein</fullName>
    </submittedName>
</protein>
<evidence type="ECO:0000313" key="4">
    <source>
        <dbReference type="Proteomes" id="UP000244892"/>
    </source>
</evidence>
<dbReference type="Pfam" id="PF13416">
    <property type="entry name" value="SBP_bac_8"/>
    <property type="match status" value="1"/>
</dbReference>
<keyword evidence="1 2" id="KW-0732">Signal</keyword>
<dbReference type="InterPro" id="IPR006059">
    <property type="entry name" value="SBP"/>
</dbReference>
<dbReference type="PANTHER" id="PTHR30222:SF2">
    <property type="entry name" value="ABC TRANSPORTER SUBSTRATE-BINDING PROTEIN"/>
    <property type="match status" value="1"/>
</dbReference>
<dbReference type="AlphaFoldDB" id="A0A2U8FUU1"/>
<keyword evidence="4" id="KW-1185">Reference proteome</keyword>
<organism evidence="3 4">
    <name type="scientific">Aquabacterium olei</name>
    <dbReference type="NCBI Taxonomy" id="1296669"/>
    <lineage>
        <taxon>Bacteria</taxon>
        <taxon>Pseudomonadati</taxon>
        <taxon>Pseudomonadota</taxon>
        <taxon>Betaproteobacteria</taxon>
        <taxon>Burkholderiales</taxon>
        <taxon>Aquabacterium</taxon>
    </lineage>
</organism>
<gene>
    <name evidence="3" type="ORF">DEH84_16505</name>
</gene>
<feature type="chain" id="PRO_5015842445" evidence="2">
    <location>
        <begin position="26"/>
        <end position="348"/>
    </location>
</feature>
<evidence type="ECO:0000313" key="3">
    <source>
        <dbReference type="EMBL" id="AWI54841.1"/>
    </source>
</evidence>
<dbReference type="KEGG" id="aon:DEH84_16505"/>
<dbReference type="RefSeq" id="WP_109037912.1">
    <property type="nucleotide sequence ID" value="NZ_CP029210.1"/>
</dbReference>
<dbReference type="OrthoDB" id="8874923at2"/>
<dbReference type="Gene3D" id="3.40.190.10">
    <property type="entry name" value="Periplasmic binding protein-like II"/>
    <property type="match status" value="2"/>
</dbReference>
<dbReference type="EMBL" id="CP029210">
    <property type="protein sequence ID" value="AWI54841.1"/>
    <property type="molecule type" value="Genomic_DNA"/>
</dbReference>
<sequence>MSVSSRAFSALAIAAGLVAAGTSQAQSSLTVISFGGVNQQAQIKAFYEPFTKSTQIPLVKGEYNGEQAKVKAMVEAKQVSWDVVEVESPELARGCEEGVYEKLDYSKIGNKKDFLPAAVTECGFGFFVWSTVMAYNADKLKTAPVTWADFWDVKKFPGKRGMRKGAKYTLEFALMADGVAPNDVYKVLGTKAGVDRAFKKLDQLKANIQWWEAGAQPPQLLASGDVVMSTAFNGRIAGAQKEGKNLKIVWTGNIYDIEAYAIPKGAPKRDLSYKFLAALAKPENQKVFSGEIPYGPTHVKAMGQIEPTLAATLPTAPANMKTAIATNTAFWVEHGEDLEQRFHAWAAK</sequence>
<evidence type="ECO:0000256" key="2">
    <source>
        <dbReference type="SAM" id="SignalP"/>
    </source>
</evidence>
<dbReference type="PANTHER" id="PTHR30222">
    <property type="entry name" value="SPERMIDINE/PUTRESCINE-BINDING PERIPLASMIC PROTEIN"/>
    <property type="match status" value="1"/>
</dbReference>
<name>A0A2U8FUU1_9BURK</name>
<accession>A0A2U8FUU1</accession>
<evidence type="ECO:0000256" key="1">
    <source>
        <dbReference type="ARBA" id="ARBA00022729"/>
    </source>
</evidence>
<dbReference type="SUPFAM" id="SSF53850">
    <property type="entry name" value="Periplasmic binding protein-like II"/>
    <property type="match status" value="1"/>
</dbReference>
<dbReference type="Proteomes" id="UP000244892">
    <property type="component" value="Chromosome"/>
</dbReference>
<feature type="signal peptide" evidence="2">
    <location>
        <begin position="1"/>
        <end position="25"/>
    </location>
</feature>
<dbReference type="CDD" id="cd13589">
    <property type="entry name" value="PBP2_polyamine_RpCGA009"/>
    <property type="match status" value="1"/>
</dbReference>
<reference evidence="3 4" key="1">
    <citation type="submission" date="2018-05" db="EMBL/GenBank/DDBJ databases">
        <title>complete genome sequence of Aquabacterium olei NBRC 110486.</title>
        <authorList>
            <person name="Tang B."/>
            <person name="Chang J."/>
            <person name="Zhang L."/>
            <person name="Yang H."/>
        </authorList>
    </citation>
    <scope>NUCLEOTIDE SEQUENCE [LARGE SCALE GENOMIC DNA]</scope>
    <source>
        <strain evidence="3 4">NBRC 110486</strain>
    </source>
</reference>